<feature type="chain" id="PRO_5042230936" evidence="3">
    <location>
        <begin position="24"/>
        <end position="333"/>
    </location>
</feature>
<comment type="caution">
    <text evidence="4">The sequence shown here is derived from an EMBL/GenBank/DDBJ whole genome shotgun (WGS) entry which is preliminary data.</text>
</comment>
<protein>
    <submittedName>
        <fullName evidence="4">N-acetylneuraminic acid mutarotase</fullName>
    </submittedName>
</protein>
<proteinExistence type="predicted"/>
<name>A0AAE3XR65_9BACT</name>
<dbReference type="EMBL" id="JAVDQD010000005">
    <property type="protein sequence ID" value="MDR6240548.1"/>
    <property type="molecule type" value="Genomic_DNA"/>
</dbReference>
<dbReference type="Pfam" id="PF24681">
    <property type="entry name" value="Kelch_KLHDC2_KLHL20_DRC7"/>
    <property type="match status" value="2"/>
</dbReference>
<dbReference type="AlphaFoldDB" id="A0AAE3XR65"/>
<evidence type="ECO:0000256" key="3">
    <source>
        <dbReference type="SAM" id="SignalP"/>
    </source>
</evidence>
<evidence type="ECO:0000256" key="1">
    <source>
        <dbReference type="ARBA" id="ARBA00022441"/>
    </source>
</evidence>
<dbReference type="PANTHER" id="PTHR45632:SF3">
    <property type="entry name" value="KELCH-LIKE PROTEIN 32"/>
    <property type="match status" value="1"/>
</dbReference>
<keyword evidence="5" id="KW-1185">Reference proteome</keyword>
<dbReference type="SUPFAM" id="SSF117281">
    <property type="entry name" value="Kelch motif"/>
    <property type="match status" value="2"/>
</dbReference>
<sequence length="333" mass="37104">MNKIKQLLLLSLAILTFASCSSSDDEYGDWWMVADFSGYARGSGVGFTINDVAYIGLGYNPNIRTNLPNVSPENRLNDFYRFNPGNQAWEQVADFPGDHRQEAVAFVIGDKAYVGLGYNGYDVLNDFYEYDPNLNTWKQVADFPSTGRRGAIAFSLNDKGYVGAGYDQSANMNDMYSYDPNSNQWNTEASLFKKVRDPFVFVVSNKAYVGGGQNNGLLVDFYEFDGSTWTKKDDLDDENDYLTREKASTFVINDKAYVIGGISPAGTNSEVWEFNTTNNSWDRLAAFEGSARYGAIGFAVGSFGYIVTGQSSSYYFDDSWAFDPNAISDDENK</sequence>
<evidence type="ECO:0000313" key="4">
    <source>
        <dbReference type="EMBL" id="MDR6240548.1"/>
    </source>
</evidence>
<keyword evidence="2" id="KW-0677">Repeat</keyword>
<keyword evidence="1" id="KW-0880">Kelch repeat</keyword>
<evidence type="ECO:0000256" key="2">
    <source>
        <dbReference type="ARBA" id="ARBA00022737"/>
    </source>
</evidence>
<gene>
    <name evidence="4" type="ORF">HNQ88_003624</name>
</gene>
<dbReference type="PROSITE" id="PS51257">
    <property type="entry name" value="PROKAR_LIPOPROTEIN"/>
    <property type="match status" value="1"/>
</dbReference>
<dbReference type="Gene3D" id="2.120.10.80">
    <property type="entry name" value="Kelch-type beta propeller"/>
    <property type="match status" value="2"/>
</dbReference>
<feature type="signal peptide" evidence="3">
    <location>
        <begin position="1"/>
        <end position="23"/>
    </location>
</feature>
<dbReference type="InterPro" id="IPR015915">
    <property type="entry name" value="Kelch-typ_b-propeller"/>
</dbReference>
<dbReference type="Proteomes" id="UP001185092">
    <property type="component" value="Unassembled WGS sequence"/>
</dbReference>
<organism evidence="4 5">
    <name type="scientific">Aureibacter tunicatorum</name>
    <dbReference type="NCBI Taxonomy" id="866807"/>
    <lineage>
        <taxon>Bacteria</taxon>
        <taxon>Pseudomonadati</taxon>
        <taxon>Bacteroidota</taxon>
        <taxon>Cytophagia</taxon>
        <taxon>Cytophagales</taxon>
        <taxon>Persicobacteraceae</taxon>
        <taxon>Aureibacter</taxon>
    </lineage>
</organism>
<keyword evidence="3" id="KW-0732">Signal</keyword>
<reference evidence="4" key="1">
    <citation type="submission" date="2023-07" db="EMBL/GenBank/DDBJ databases">
        <title>Genomic Encyclopedia of Type Strains, Phase IV (KMG-IV): sequencing the most valuable type-strain genomes for metagenomic binning, comparative biology and taxonomic classification.</title>
        <authorList>
            <person name="Goeker M."/>
        </authorList>
    </citation>
    <scope>NUCLEOTIDE SEQUENCE</scope>
    <source>
        <strain evidence="4">DSM 26174</strain>
    </source>
</reference>
<dbReference type="RefSeq" id="WP_309940566.1">
    <property type="nucleotide sequence ID" value="NZ_AP025306.1"/>
</dbReference>
<evidence type="ECO:0000313" key="5">
    <source>
        <dbReference type="Proteomes" id="UP001185092"/>
    </source>
</evidence>
<dbReference type="PANTHER" id="PTHR45632">
    <property type="entry name" value="LD33804P"/>
    <property type="match status" value="1"/>
</dbReference>
<accession>A0AAE3XR65</accession>